<dbReference type="Proteomes" id="UP000316270">
    <property type="component" value="Chromosome 9"/>
</dbReference>
<reference evidence="1 2" key="1">
    <citation type="submission" date="2019-07" db="EMBL/GenBank/DDBJ databases">
        <title>Finished genome of Venturia effusa.</title>
        <authorList>
            <person name="Young C.A."/>
            <person name="Cox M.P."/>
            <person name="Ganley A.R.D."/>
            <person name="David W.J."/>
        </authorList>
    </citation>
    <scope>NUCLEOTIDE SEQUENCE [LARGE SCALE GENOMIC DNA]</scope>
    <source>
        <strain evidence="2">albino</strain>
    </source>
</reference>
<dbReference type="STRING" id="50376.A0A517LD11"/>
<organism evidence="1 2">
    <name type="scientific">Venturia effusa</name>
    <dbReference type="NCBI Taxonomy" id="50376"/>
    <lineage>
        <taxon>Eukaryota</taxon>
        <taxon>Fungi</taxon>
        <taxon>Dikarya</taxon>
        <taxon>Ascomycota</taxon>
        <taxon>Pezizomycotina</taxon>
        <taxon>Dothideomycetes</taxon>
        <taxon>Pleosporomycetidae</taxon>
        <taxon>Venturiales</taxon>
        <taxon>Venturiaceae</taxon>
        <taxon>Venturia</taxon>
    </lineage>
</organism>
<dbReference type="AlphaFoldDB" id="A0A517LD11"/>
<evidence type="ECO:0000313" key="1">
    <source>
        <dbReference type="EMBL" id="QDS73529.1"/>
    </source>
</evidence>
<accession>A0A517LD11</accession>
<protein>
    <recommendedName>
        <fullName evidence="3">Thioredoxin domain-containing protein</fullName>
    </recommendedName>
</protein>
<name>A0A517LD11_9PEZI</name>
<dbReference type="EMBL" id="CP042193">
    <property type="protein sequence ID" value="QDS73529.1"/>
    <property type="molecule type" value="Genomic_DNA"/>
</dbReference>
<keyword evidence="2" id="KW-1185">Reference proteome</keyword>
<gene>
    <name evidence="1" type="ORF">FKW77_009567</name>
</gene>
<dbReference type="OrthoDB" id="19690at2759"/>
<sequence length="166" mass="18371">MRPVVGLTLRLKATRLFSTARPHLVRNRVYTTVRTPDELHTLLLLSSSSHVPLITFWTMSWLSQSRTSLAKSLVEDEGVGEVEGGVGYVEVEMDAPTIHGLDIQYGINAVPTVLAFSRNEPQYSTMLTEKSDINNKQTLRSWIEDEAKRGSKGGAGGSFFDLFGKS</sequence>
<evidence type="ECO:0000313" key="2">
    <source>
        <dbReference type="Proteomes" id="UP000316270"/>
    </source>
</evidence>
<evidence type="ECO:0008006" key="3">
    <source>
        <dbReference type="Google" id="ProtNLM"/>
    </source>
</evidence>
<proteinExistence type="predicted"/>